<evidence type="ECO:0000313" key="3">
    <source>
        <dbReference type="Proteomes" id="UP000542210"/>
    </source>
</evidence>
<protein>
    <recommendedName>
        <fullName evidence="1">Aminoglycoside phosphotransferase domain-containing protein</fullName>
    </recommendedName>
</protein>
<feature type="domain" description="Aminoglycoside phosphotransferase" evidence="1">
    <location>
        <begin position="89"/>
        <end position="245"/>
    </location>
</feature>
<dbReference type="SUPFAM" id="SSF56112">
    <property type="entry name" value="Protein kinase-like (PK-like)"/>
    <property type="match status" value="1"/>
</dbReference>
<reference evidence="2 3" key="1">
    <citation type="submission" date="2020-08" db="EMBL/GenBank/DDBJ databases">
        <title>Sequencing the genomes of 1000 actinobacteria strains.</title>
        <authorList>
            <person name="Klenk H.-P."/>
        </authorList>
    </citation>
    <scope>NUCLEOTIDE SEQUENCE [LARGE SCALE GENOMIC DNA]</scope>
    <source>
        <strain evidence="2 3">DSM 45784</strain>
    </source>
</reference>
<comment type="caution">
    <text evidence="2">The sequence shown here is derived from an EMBL/GenBank/DDBJ whole genome shotgun (WGS) entry which is preliminary data.</text>
</comment>
<gene>
    <name evidence="2" type="ORF">BJ982_006808</name>
</gene>
<proteinExistence type="predicted"/>
<sequence>MNVVRSSPSTCGRLDVGDRRGIVSTGRVPPNEVAEARATALKSPAFDGFGDRHDLEATVVYGHRTIVKVQHRLHERFETALRMESMREYAGVSVPALLDAGTLETASGAVWWLVLERVDGFPGDHPTPARQRQMGEQIRRWHDAGDQGGLRLDDPGALGVMLGSARTLVPHAYPSLSRLFDQVCTGQPMTAIHGDVALGHNALFEGDELRAFFDPGAVEVGPPMLDLAWCLAVDLPHGAHPQWLLEGYGTAAVEQEALDALLPLMVLRRLIDVRAEGQIKDARWLANWLSMNAPDLLSLIAPVAGPG</sequence>
<accession>A0A7W7GE97</accession>
<keyword evidence="3" id="KW-1185">Reference proteome</keyword>
<organism evidence="2 3">
    <name type="scientific">Sphaerisporangium siamense</name>
    <dbReference type="NCBI Taxonomy" id="795645"/>
    <lineage>
        <taxon>Bacteria</taxon>
        <taxon>Bacillati</taxon>
        <taxon>Actinomycetota</taxon>
        <taxon>Actinomycetes</taxon>
        <taxon>Streptosporangiales</taxon>
        <taxon>Streptosporangiaceae</taxon>
        <taxon>Sphaerisporangium</taxon>
    </lineage>
</organism>
<dbReference type="InterPro" id="IPR011009">
    <property type="entry name" value="Kinase-like_dom_sf"/>
</dbReference>
<evidence type="ECO:0000259" key="1">
    <source>
        <dbReference type="Pfam" id="PF01636"/>
    </source>
</evidence>
<dbReference type="Proteomes" id="UP000542210">
    <property type="component" value="Unassembled WGS sequence"/>
</dbReference>
<dbReference type="Gene3D" id="3.90.1200.10">
    <property type="match status" value="1"/>
</dbReference>
<dbReference type="InterPro" id="IPR002575">
    <property type="entry name" value="Aminoglycoside_PTrfase"/>
</dbReference>
<dbReference type="EMBL" id="JACHND010000001">
    <property type="protein sequence ID" value="MBB4705264.1"/>
    <property type="molecule type" value="Genomic_DNA"/>
</dbReference>
<evidence type="ECO:0000313" key="2">
    <source>
        <dbReference type="EMBL" id="MBB4705264.1"/>
    </source>
</evidence>
<dbReference type="AlphaFoldDB" id="A0A7W7GE97"/>
<name>A0A7W7GE97_9ACTN</name>
<dbReference type="RefSeq" id="WP_184886846.1">
    <property type="nucleotide sequence ID" value="NZ_BOOV01000020.1"/>
</dbReference>
<dbReference type="Pfam" id="PF01636">
    <property type="entry name" value="APH"/>
    <property type="match status" value="1"/>
</dbReference>